<evidence type="ECO:0000313" key="2">
    <source>
        <dbReference type="Proteomes" id="UP000507470"/>
    </source>
</evidence>
<dbReference type="AlphaFoldDB" id="A0A6J8AES9"/>
<dbReference type="Gene3D" id="3.10.10.10">
    <property type="entry name" value="HIV Type 1 Reverse Transcriptase, subunit A, domain 1"/>
    <property type="match status" value="1"/>
</dbReference>
<dbReference type="OrthoDB" id="10068174at2759"/>
<proteinExistence type="predicted"/>
<gene>
    <name evidence="1" type="ORF">MCOR_6914</name>
</gene>
<dbReference type="InterPro" id="IPR052055">
    <property type="entry name" value="Hepadnavirus_pol/RT"/>
</dbReference>
<reference evidence="1 2" key="1">
    <citation type="submission" date="2020-06" db="EMBL/GenBank/DDBJ databases">
        <authorList>
            <person name="Li R."/>
            <person name="Bekaert M."/>
        </authorList>
    </citation>
    <scope>NUCLEOTIDE SEQUENCE [LARGE SCALE GENOMIC DNA]</scope>
    <source>
        <strain evidence="2">wild</strain>
    </source>
</reference>
<dbReference type="PANTHER" id="PTHR33050">
    <property type="entry name" value="REVERSE TRANSCRIPTASE DOMAIN-CONTAINING PROTEIN"/>
    <property type="match status" value="1"/>
</dbReference>
<organism evidence="1 2">
    <name type="scientific">Mytilus coruscus</name>
    <name type="common">Sea mussel</name>
    <dbReference type="NCBI Taxonomy" id="42192"/>
    <lineage>
        <taxon>Eukaryota</taxon>
        <taxon>Metazoa</taxon>
        <taxon>Spiralia</taxon>
        <taxon>Lophotrochozoa</taxon>
        <taxon>Mollusca</taxon>
        <taxon>Bivalvia</taxon>
        <taxon>Autobranchia</taxon>
        <taxon>Pteriomorphia</taxon>
        <taxon>Mytilida</taxon>
        <taxon>Mytiloidea</taxon>
        <taxon>Mytilidae</taxon>
        <taxon>Mytilinae</taxon>
        <taxon>Mytilus</taxon>
    </lineage>
</organism>
<evidence type="ECO:0008006" key="3">
    <source>
        <dbReference type="Google" id="ProtNLM"/>
    </source>
</evidence>
<dbReference type="SUPFAM" id="SSF56672">
    <property type="entry name" value="DNA/RNA polymerases"/>
    <property type="match status" value="1"/>
</dbReference>
<dbReference type="EMBL" id="CACVKT020001342">
    <property type="protein sequence ID" value="CAC5366749.1"/>
    <property type="molecule type" value="Genomic_DNA"/>
</dbReference>
<dbReference type="InterPro" id="IPR043502">
    <property type="entry name" value="DNA/RNA_pol_sf"/>
</dbReference>
<dbReference type="Proteomes" id="UP000507470">
    <property type="component" value="Unassembled WGS sequence"/>
</dbReference>
<dbReference type="InterPro" id="IPR043128">
    <property type="entry name" value="Rev_trsase/Diguanyl_cyclase"/>
</dbReference>
<protein>
    <recommendedName>
        <fullName evidence="3">Reverse transcriptase domain-containing protein</fullName>
    </recommendedName>
</protein>
<keyword evidence="2" id="KW-1185">Reference proteome</keyword>
<accession>A0A6J8AES9</accession>
<sequence length="173" mass="19663">MDSLNIVLNLLQKGDWAISLDLKDAYFHIPIHETHTKYLRFCVNNQCYQFRVLFFGPTPAPRIFTSVFYSGSSFTSPKYSSSSLSRRLVFDKSGLTNADFRSRENTQPPNKVTVCSKSRKIKPNSNTINNKHRAVFSLKEGIVRPTSELVSKLLSAVELILNNQNQATARDFL</sequence>
<dbReference type="Gene3D" id="3.30.70.270">
    <property type="match status" value="1"/>
</dbReference>
<dbReference type="PANTHER" id="PTHR33050:SF7">
    <property type="entry name" value="RIBONUCLEASE H"/>
    <property type="match status" value="1"/>
</dbReference>
<name>A0A6J8AES9_MYTCO</name>
<evidence type="ECO:0000313" key="1">
    <source>
        <dbReference type="EMBL" id="CAC5366749.1"/>
    </source>
</evidence>